<evidence type="ECO:0000313" key="3">
    <source>
        <dbReference type="Proteomes" id="UP000708208"/>
    </source>
</evidence>
<organism evidence="2 3">
    <name type="scientific">Allacma fusca</name>
    <dbReference type="NCBI Taxonomy" id="39272"/>
    <lineage>
        <taxon>Eukaryota</taxon>
        <taxon>Metazoa</taxon>
        <taxon>Ecdysozoa</taxon>
        <taxon>Arthropoda</taxon>
        <taxon>Hexapoda</taxon>
        <taxon>Collembola</taxon>
        <taxon>Symphypleona</taxon>
        <taxon>Sminthuridae</taxon>
        <taxon>Allacma</taxon>
    </lineage>
</organism>
<proteinExistence type="predicted"/>
<keyword evidence="1" id="KW-0812">Transmembrane</keyword>
<keyword evidence="1" id="KW-0472">Membrane</keyword>
<feature type="transmembrane region" description="Helical" evidence="1">
    <location>
        <begin position="21"/>
        <end position="42"/>
    </location>
</feature>
<keyword evidence="1" id="KW-1133">Transmembrane helix</keyword>
<sequence length="79" mass="8639">MAPKCPVVAVTSAETDQTESIFIRLLFEAAGPLILILVIRVLRYLTHKPKVHEHPDDNATGKCLLRNSPSRLYAAAGPC</sequence>
<name>A0A8J2JBI2_9HEXA</name>
<evidence type="ECO:0000313" key="2">
    <source>
        <dbReference type="EMBL" id="CAG7714155.1"/>
    </source>
</evidence>
<keyword evidence="3" id="KW-1185">Reference proteome</keyword>
<gene>
    <name evidence="2" type="ORF">AFUS01_LOCUS5305</name>
</gene>
<dbReference type="Proteomes" id="UP000708208">
    <property type="component" value="Unassembled WGS sequence"/>
</dbReference>
<dbReference type="EMBL" id="CAJVCH010033688">
    <property type="protein sequence ID" value="CAG7714155.1"/>
    <property type="molecule type" value="Genomic_DNA"/>
</dbReference>
<comment type="caution">
    <text evidence="2">The sequence shown here is derived from an EMBL/GenBank/DDBJ whole genome shotgun (WGS) entry which is preliminary data.</text>
</comment>
<protein>
    <submittedName>
        <fullName evidence="2">Uncharacterized protein</fullName>
    </submittedName>
</protein>
<evidence type="ECO:0000256" key="1">
    <source>
        <dbReference type="SAM" id="Phobius"/>
    </source>
</evidence>
<accession>A0A8J2JBI2</accession>
<reference evidence="2" key="1">
    <citation type="submission" date="2021-06" db="EMBL/GenBank/DDBJ databases">
        <authorList>
            <person name="Hodson N. C."/>
            <person name="Mongue J. A."/>
            <person name="Jaron S. K."/>
        </authorList>
    </citation>
    <scope>NUCLEOTIDE SEQUENCE</scope>
</reference>
<dbReference type="AlphaFoldDB" id="A0A8J2JBI2"/>